<keyword evidence="5 6" id="KW-0233">DNA recombination</keyword>
<dbReference type="EMBL" id="CP018335">
    <property type="protein sequence ID" value="APM39142.1"/>
    <property type="molecule type" value="Genomic_DNA"/>
</dbReference>
<evidence type="ECO:0000256" key="2">
    <source>
        <dbReference type="ARBA" id="ARBA00010961"/>
    </source>
</evidence>
<evidence type="ECO:0000313" key="7">
    <source>
        <dbReference type="EMBL" id="APM39142.1"/>
    </source>
</evidence>
<keyword evidence="6" id="KW-0814">Transposable element</keyword>
<evidence type="ECO:0000256" key="1">
    <source>
        <dbReference type="ARBA" id="ARBA00002190"/>
    </source>
</evidence>
<protein>
    <recommendedName>
        <fullName evidence="6">Mutator family transposase</fullName>
    </recommendedName>
</protein>
<dbReference type="Pfam" id="PF00872">
    <property type="entry name" value="Transposase_mut"/>
    <property type="match status" value="1"/>
</dbReference>
<dbReference type="InterPro" id="IPR001207">
    <property type="entry name" value="Transposase_mutator"/>
</dbReference>
<evidence type="ECO:0000256" key="6">
    <source>
        <dbReference type="RuleBase" id="RU365089"/>
    </source>
</evidence>
<keyword evidence="3 6" id="KW-0815">Transposition</keyword>
<comment type="similarity">
    <text evidence="2 6">Belongs to the transposase mutator family.</text>
</comment>
<dbReference type="AlphaFoldDB" id="A0A1L5F837"/>
<proteinExistence type="inferred from homology"/>
<dbReference type="PANTHER" id="PTHR33217:SF8">
    <property type="entry name" value="MUTATOR FAMILY TRANSPOSASE"/>
    <property type="match status" value="1"/>
</dbReference>
<comment type="function">
    <text evidence="1 6">Required for the transposition of the insertion element.</text>
</comment>
<dbReference type="GO" id="GO:0006313">
    <property type="term" value="P:DNA transposition"/>
    <property type="evidence" value="ECO:0007669"/>
    <property type="project" value="UniProtKB-UniRule"/>
</dbReference>
<accession>A0A1L5F837</accession>
<gene>
    <name evidence="7" type="ORF">BS101_10485</name>
</gene>
<dbReference type="GO" id="GO:0003677">
    <property type="term" value="F:DNA binding"/>
    <property type="evidence" value="ECO:0007669"/>
    <property type="project" value="UniProtKB-UniRule"/>
</dbReference>
<name>A0A1L5F837_CLOKL</name>
<evidence type="ECO:0000256" key="5">
    <source>
        <dbReference type="ARBA" id="ARBA00023172"/>
    </source>
</evidence>
<evidence type="ECO:0000313" key="8">
    <source>
        <dbReference type="Proteomes" id="UP000184604"/>
    </source>
</evidence>
<reference evidence="7 8" key="1">
    <citation type="submission" date="2016-12" db="EMBL/GenBank/DDBJ databases">
        <title>Complete genome sequence of Clostridium kluyveri JZZ isolated from the pit mud of a Chinese flavor liquor-making factory.</title>
        <authorList>
            <person name="Wang Y."/>
        </authorList>
    </citation>
    <scope>NUCLEOTIDE SEQUENCE [LARGE SCALE GENOMIC DNA]</scope>
    <source>
        <strain evidence="7 8">JZZ</strain>
    </source>
</reference>
<dbReference type="PANTHER" id="PTHR33217">
    <property type="entry name" value="TRANSPOSASE FOR INSERTION SEQUENCE ELEMENT IS1081"/>
    <property type="match status" value="1"/>
</dbReference>
<organism evidence="7 8">
    <name type="scientific">Clostridium kluyveri</name>
    <dbReference type="NCBI Taxonomy" id="1534"/>
    <lineage>
        <taxon>Bacteria</taxon>
        <taxon>Bacillati</taxon>
        <taxon>Bacillota</taxon>
        <taxon>Clostridia</taxon>
        <taxon>Eubacteriales</taxon>
        <taxon>Clostridiaceae</taxon>
        <taxon>Clostridium</taxon>
    </lineage>
</organism>
<evidence type="ECO:0000256" key="4">
    <source>
        <dbReference type="ARBA" id="ARBA00023125"/>
    </source>
</evidence>
<dbReference type="GO" id="GO:0004803">
    <property type="term" value="F:transposase activity"/>
    <property type="evidence" value="ECO:0007669"/>
    <property type="project" value="UniProtKB-UniRule"/>
</dbReference>
<evidence type="ECO:0000256" key="3">
    <source>
        <dbReference type="ARBA" id="ARBA00022578"/>
    </source>
</evidence>
<sequence>MKTRGVCNVLVFCVDGLNGFKDAIGTVYPFTKIQRCIIHQLRSSMKYIPYKDKKVFAKDLKAVYGAVNEDAALENLMDAKEKWESKYPNAIKSWEDNWDNLVTFFMFPDYIRKIMYTTNAIESLNSQFRKVTKTKLIFPNDDSLMKMLYLATQRISRKWTRSYENWDMVVNQLNILFSKILNRGA</sequence>
<dbReference type="Proteomes" id="UP000184604">
    <property type="component" value="Chromosome"/>
</dbReference>
<dbReference type="PROSITE" id="PS01007">
    <property type="entry name" value="TRANSPOSASE_MUTATOR"/>
    <property type="match status" value="1"/>
</dbReference>
<keyword evidence="4 6" id="KW-0238">DNA-binding</keyword>